<dbReference type="AlphaFoldDB" id="A0A7W8Z953"/>
<evidence type="ECO:0000256" key="1">
    <source>
        <dbReference type="SAM" id="MobiDB-lite"/>
    </source>
</evidence>
<evidence type="ECO:0000313" key="2">
    <source>
        <dbReference type="EMBL" id="MBB5629672.1"/>
    </source>
</evidence>
<dbReference type="Proteomes" id="UP000588112">
    <property type="component" value="Unassembled WGS sequence"/>
</dbReference>
<feature type="region of interest" description="Disordered" evidence="1">
    <location>
        <begin position="99"/>
        <end position="125"/>
    </location>
</feature>
<comment type="caution">
    <text evidence="2">The sequence shown here is derived from an EMBL/GenBank/DDBJ whole genome shotgun (WGS) entry which is preliminary data.</text>
</comment>
<dbReference type="RefSeq" id="WP_184614924.1">
    <property type="nucleotide sequence ID" value="NZ_BOOS01000031.1"/>
</dbReference>
<keyword evidence="3" id="KW-1185">Reference proteome</keyword>
<sequence length="154" mass="16420">MNTIVATALSGVALAVFAFMRGQSLLDFTFMRPDPACVAKAAADNERLAGAIAPHLPSIRLDDVEGGHGCEPPERGAWVEVELRGTSVEKALGGFASPAWTPLPESKVREQAESDQDATAVSGRVDDREVDVYAFQERSGDGPVTVMAWFADDD</sequence>
<gene>
    <name evidence="2" type="ORF">BJ981_005371</name>
</gene>
<dbReference type="EMBL" id="JACHBR010000001">
    <property type="protein sequence ID" value="MBB5629672.1"/>
    <property type="molecule type" value="Genomic_DNA"/>
</dbReference>
<reference evidence="2 3" key="1">
    <citation type="submission" date="2020-08" db="EMBL/GenBank/DDBJ databases">
        <title>Sequencing the genomes of 1000 actinobacteria strains.</title>
        <authorList>
            <person name="Klenk H.-P."/>
        </authorList>
    </citation>
    <scope>NUCLEOTIDE SEQUENCE [LARGE SCALE GENOMIC DNA]</scope>
    <source>
        <strain evidence="2 3">DSM 45790</strain>
    </source>
</reference>
<name>A0A7W8Z953_9ACTN</name>
<proteinExistence type="predicted"/>
<accession>A0A7W8Z953</accession>
<protein>
    <submittedName>
        <fullName evidence="2">Uncharacterized protein</fullName>
    </submittedName>
</protein>
<organism evidence="2 3">
    <name type="scientific">Sphaerisporangium krabiense</name>
    <dbReference type="NCBI Taxonomy" id="763782"/>
    <lineage>
        <taxon>Bacteria</taxon>
        <taxon>Bacillati</taxon>
        <taxon>Actinomycetota</taxon>
        <taxon>Actinomycetes</taxon>
        <taxon>Streptosporangiales</taxon>
        <taxon>Streptosporangiaceae</taxon>
        <taxon>Sphaerisporangium</taxon>
    </lineage>
</organism>
<evidence type="ECO:0000313" key="3">
    <source>
        <dbReference type="Proteomes" id="UP000588112"/>
    </source>
</evidence>